<dbReference type="Pfam" id="PF00412">
    <property type="entry name" value="LIM"/>
    <property type="match status" value="2"/>
</dbReference>
<dbReference type="InterPro" id="IPR050604">
    <property type="entry name" value="PDZ-LIM_domain"/>
</dbReference>
<dbReference type="PANTHER" id="PTHR24214">
    <property type="entry name" value="PDZ AND LIM DOMAIN PROTEIN ZASP"/>
    <property type="match status" value="1"/>
</dbReference>
<dbReference type="Proteomes" id="UP001439008">
    <property type="component" value="Unassembled WGS sequence"/>
</dbReference>
<feature type="non-terminal residue" evidence="9">
    <location>
        <position position="192"/>
    </location>
</feature>
<dbReference type="Gene3D" id="2.30.30.40">
    <property type="entry name" value="SH3 Domains"/>
    <property type="match status" value="1"/>
</dbReference>
<accession>A0ABV2AQH4</accession>
<evidence type="ECO:0000259" key="7">
    <source>
        <dbReference type="PROSITE" id="PS50002"/>
    </source>
</evidence>
<evidence type="ECO:0000256" key="4">
    <source>
        <dbReference type="ARBA" id="ARBA00023038"/>
    </source>
</evidence>
<dbReference type="PROSITE" id="PS00478">
    <property type="entry name" value="LIM_DOMAIN_1"/>
    <property type="match status" value="2"/>
</dbReference>
<name>A0ABV2AQH4_9EUKA</name>
<dbReference type="PROSITE" id="PS50023">
    <property type="entry name" value="LIM_DOMAIN_2"/>
    <property type="match status" value="2"/>
</dbReference>
<keyword evidence="4 5" id="KW-0440">LIM domain</keyword>
<reference evidence="9 10" key="1">
    <citation type="journal article" date="2024" name="BMC Biol.">
        <title>Comparative genomics of Ascetosporea gives new insight into the evolutionary basis for animal parasitism in Rhizaria.</title>
        <authorList>
            <person name="Hiltunen Thoren M."/>
            <person name="Onut-Brannstrom I."/>
            <person name="Alfjorden A."/>
            <person name="Peckova H."/>
            <person name="Swords F."/>
            <person name="Hooper C."/>
            <person name="Holzer A.S."/>
            <person name="Bass D."/>
            <person name="Burki F."/>
        </authorList>
    </citation>
    <scope>NUCLEOTIDE SEQUENCE [LARGE SCALE GENOMIC DNA]</scope>
    <source>
        <strain evidence="9">20-A016</strain>
    </source>
</reference>
<feature type="domain" description="SH3" evidence="7">
    <location>
        <begin position="9"/>
        <end position="68"/>
    </location>
</feature>
<proteinExistence type="predicted"/>
<dbReference type="InterPro" id="IPR036028">
    <property type="entry name" value="SH3-like_dom_sf"/>
</dbReference>
<evidence type="ECO:0000256" key="3">
    <source>
        <dbReference type="ARBA" id="ARBA00022833"/>
    </source>
</evidence>
<sequence length="192" mass="22097">LHKLKFRIMEPFKVFAIKDYSPQKDYEIMLQAGKIYTVDKQEENSYQVVSEGGRCGWAPSDNFYLLKTVEKNKSGKSCNLCNKTIEEDYITSDEKDYHTKCFECAGCKKILIGLPYINNNDNIFCESCSKENDKICADCNEKISGTYVTALDKYFHPEHFVCSHCKKQFTETYHTIMGKALCSDCFNAQTNN</sequence>
<protein>
    <submittedName>
        <fullName evidence="9">Transforming growth factor beta-1-induced transcript 1 protein</fullName>
    </submittedName>
</protein>
<dbReference type="CDD" id="cd08368">
    <property type="entry name" value="LIM"/>
    <property type="match status" value="1"/>
</dbReference>
<dbReference type="PROSITE" id="PS50002">
    <property type="entry name" value="SH3"/>
    <property type="match status" value="1"/>
</dbReference>
<evidence type="ECO:0000313" key="9">
    <source>
        <dbReference type="EMBL" id="MES1921668.1"/>
    </source>
</evidence>
<keyword evidence="10" id="KW-1185">Reference proteome</keyword>
<evidence type="ECO:0000256" key="5">
    <source>
        <dbReference type="PROSITE-ProRule" id="PRU00125"/>
    </source>
</evidence>
<feature type="domain" description="LIM zinc-binding" evidence="8">
    <location>
        <begin position="134"/>
        <end position="192"/>
    </location>
</feature>
<keyword evidence="3 5" id="KW-0862">Zinc</keyword>
<dbReference type="SUPFAM" id="SSF57716">
    <property type="entry name" value="Glucocorticoid receptor-like (DNA-binding domain)"/>
    <property type="match status" value="2"/>
</dbReference>
<organism evidence="9 10">
    <name type="scientific">Bonamia ostreae</name>
    <dbReference type="NCBI Taxonomy" id="126728"/>
    <lineage>
        <taxon>Eukaryota</taxon>
        <taxon>Sar</taxon>
        <taxon>Rhizaria</taxon>
        <taxon>Endomyxa</taxon>
        <taxon>Ascetosporea</taxon>
        <taxon>Haplosporida</taxon>
        <taxon>Bonamia</taxon>
    </lineage>
</organism>
<gene>
    <name evidence="9" type="primary">TGFB1I1_2</name>
    <name evidence="9" type="ORF">MHBO_003196</name>
</gene>
<comment type="caution">
    <text evidence="9">The sequence shown here is derived from an EMBL/GenBank/DDBJ whole genome shotgun (WGS) entry which is preliminary data.</text>
</comment>
<keyword evidence="2 5" id="KW-0479">Metal-binding</keyword>
<feature type="non-terminal residue" evidence="9">
    <location>
        <position position="1"/>
    </location>
</feature>
<dbReference type="InterPro" id="IPR001781">
    <property type="entry name" value="Znf_LIM"/>
</dbReference>
<evidence type="ECO:0000256" key="2">
    <source>
        <dbReference type="ARBA" id="ARBA00022723"/>
    </source>
</evidence>
<dbReference type="EMBL" id="JBDODL010001609">
    <property type="protein sequence ID" value="MES1921668.1"/>
    <property type="molecule type" value="Genomic_DNA"/>
</dbReference>
<evidence type="ECO:0000313" key="10">
    <source>
        <dbReference type="Proteomes" id="UP001439008"/>
    </source>
</evidence>
<dbReference type="Gene3D" id="2.10.110.10">
    <property type="entry name" value="Cysteine Rich Protein"/>
    <property type="match status" value="2"/>
</dbReference>
<dbReference type="SMART" id="SM00132">
    <property type="entry name" value="LIM"/>
    <property type="match status" value="2"/>
</dbReference>
<evidence type="ECO:0000256" key="6">
    <source>
        <dbReference type="PROSITE-ProRule" id="PRU00192"/>
    </source>
</evidence>
<dbReference type="InterPro" id="IPR001452">
    <property type="entry name" value="SH3_domain"/>
</dbReference>
<evidence type="ECO:0000256" key="1">
    <source>
        <dbReference type="ARBA" id="ARBA00022443"/>
    </source>
</evidence>
<dbReference type="SUPFAM" id="SSF50044">
    <property type="entry name" value="SH3-domain"/>
    <property type="match status" value="1"/>
</dbReference>
<keyword evidence="1 6" id="KW-0728">SH3 domain</keyword>
<dbReference type="PANTHER" id="PTHR24214:SF38">
    <property type="entry name" value="PDZ AND LIM DOMAIN PROTEIN ZASP-RELATED"/>
    <property type="match status" value="1"/>
</dbReference>
<feature type="domain" description="LIM zinc-binding" evidence="8">
    <location>
        <begin position="76"/>
        <end position="133"/>
    </location>
</feature>
<evidence type="ECO:0000259" key="8">
    <source>
        <dbReference type="PROSITE" id="PS50023"/>
    </source>
</evidence>